<reference evidence="3 4" key="1">
    <citation type="journal article" date="2015" name="MBio">
        <title>Genome-Resolved Metagenomic Analysis Reveals Roles for Candidate Phyla and Other Microbial Community Members in Biogeochemical Transformations in Oil Reservoirs.</title>
        <authorList>
            <person name="Hu P."/>
            <person name="Tom L."/>
            <person name="Singh A."/>
            <person name="Thomas B.C."/>
            <person name="Baker B.J."/>
            <person name="Piceno Y.M."/>
            <person name="Andersen G.L."/>
            <person name="Banfield J.F."/>
        </authorList>
    </citation>
    <scope>NUCLEOTIDE SEQUENCE [LARGE SCALE GENOMIC DNA]</scope>
    <source>
        <strain evidence="3">57_489</strain>
    </source>
</reference>
<dbReference type="Pfam" id="PF01497">
    <property type="entry name" value="Peripla_BP_2"/>
    <property type="match status" value="1"/>
</dbReference>
<name>A0A101FV96_9EURY</name>
<comment type="caution">
    <text evidence="3">The sequence shown here is derived from an EMBL/GenBank/DDBJ whole genome shotgun (WGS) entry which is preliminary data.</text>
</comment>
<dbReference type="EMBL" id="LGFT01000011">
    <property type="protein sequence ID" value="KUK44924.1"/>
    <property type="molecule type" value="Genomic_DNA"/>
</dbReference>
<sequence>MLMASLLLSLIGGAEAAVPSSQEMVTIVDYTGKTMEVPSPVETVISLSSHASEILCALEGGDKIIGRGASSTFPPYLEDVPVVGESSYTPNIELILELDPDVMVADTMLSDDGREKIESAGIPVIVDRFSDPDRTIANIRNLGLILGKEERAEELADFIESYHSIIEERISYLEEEDKPVVLCEWGSPWKVATPGTSYGNKIMAAGGTSIAADETPGKYVVVSSEWVAERNPDIIVFQVFGKVPPTAEELEQTRDEILSRPGLSEVKAVKDERVYIITSGIVGGAPSVIGDLYLAKWFHPDLFEDVEPESVHGELLQKFLGLELDGVYVYP</sequence>
<gene>
    <name evidence="3" type="ORF">XD72_0630</name>
</gene>
<dbReference type="InterPro" id="IPR002491">
    <property type="entry name" value="ABC_transptr_periplasmic_BD"/>
</dbReference>
<evidence type="ECO:0000313" key="3">
    <source>
        <dbReference type="EMBL" id="KUK44924.1"/>
    </source>
</evidence>
<protein>
    <submittedName>
        <fullName evidence="3">Periplasmic binding protein</fullName>
    </submittedName>
</protein>
<dbReference type="PANTHER" id="PTHR30535">
    <property type="entry name" value="VITAMIN B12-BINDING PROTEIN"/>
    <property type="match status" value="1"/>
</dbReference>
<organism evidence="3 4">
    <name type="scientific">Methanothrix harundinacea</name>
    <dbReference type="NCBI Taxonomy" id="301375"/>
    <lineage>
        <taxon>Archaea</taxon>
        <taxon>Methanobacteriati</taxon>
        <taxon>Methanobacteriota</taxon>
        <taxon>Stenosarchaea group</taxon>
        <taxon>Methanomicrobia</taxon>
        <taxon>Methanotrichales</taxon>
        <taxon>Methanotrichaceae</taxon>
        <taxon>Methanothrix</taxon>
    </lineage>
</organism>
<accession>A0A101FV96</accession>
<dbReference type="NCBIfam" id="NF038402">
    <property type="entry name" value="TroA_like"/>
    <property type="match status" value="1"/>
</dbReference>
<dbReference type="Gene3D" id="3.40.50.1980">
    <property type="entry name" value="Nitrogenase molybdenum iron protein domain"/>
    <property type="match status" value="2"/>
</dbReference>
<dbReference type="PANTHER" id="PTHR30535:SF34">
    <property type="entry name" value="MOLYBDATE-BINDING PROTEIN MOLA"/>
    <property type="match status" value="1"/>
</dbReference>
<evidence type="ECO:0000259" key="2">
    <source>
        <dbReference type="PROSITE" id="PS50983"/>
    </source>
</evidence>
<dbReference type="PROSITE" id="PS50983">
    <property type="entry name" value="FE_B12_PBP"/>
    <property type="match status" value="1"/>
</dbReference>
<evidence type="ECO:0000256" key="1">
    <source>
        <dbReference type="ARBA" id="ARBA00022729"/>
    </source>
</evidence>
<dbReference type="Proteomes" id="UP000057043">
    <property type="component" value="Unassembled WGS sequence"/>
</dbReference>
<keyword evidence="1" id="KW-0732">Signal</keyword>
<proteinExistence type="predicted"/>
<dbReference type="SUPFAM" id="SSF53807">
    <property type="entry name" value="Helical backbone' metal receptor"/>
    <property type="match status" value="1"/>
</dbReference>
<evidence type="ECO:0000313" key="4">
    <source>
        <dbReference type="Proteomes" id="UP000057043"/>
    </source>
</evidence>
<dbReference type="AlphaFoldDB" id="A0A101FV96"/>
<dbReference type="PATRIC" id="fig|301375.7.peg.2586"/>
<feature type="domain" description="Fe/B12 periplasmic-binding" evidence="2">
    <location>
        <begin position="43"/>
        <end position="306"/>
    </location>
</feature>
<dbReference type="InterPro" id="IPR054828">
    <property type="entry name" value="Vit_B12_bind_prot"/>
</dbReference>
<dbReference type="InterPro" id="IPR050902">
    <property type="entry name" value="ABC_Transporter_SBP"/>
</dbReference>